<feature type="compositionally biased region" description="Polar residues" evidence="2">
    <location>
        <begin position="433"/>
        <end position="445"/>
    </location>
</feature>
<dbReference type="RefSeq" id="WP_163815998.1">
    <property type="nucleotide sequence ID" value="NZ_JAAGOB010000002.1"/>
</dbReference>
<comment type="caution">
    <text evidence="5">The sequence shown here is derived from an EMBL/GenBank/DDBJ whole genome shotgun (WGS) entry which is preliminary data.</text>
</comment>
<comment type="similarity">
    <text evidence="1">Belongs to the LytR/CpsA/Psr (LCP) family.</text>
</comment>
<dbReference type="Pfam" id="PF03816">
    <property type="entry name" value="LytR_cpsA_psr"/>
    <property type="match status" value="1"/>
</dbReference>
<dbReference type="AlphaFoldDB" id="A0A6N9YH54"/>
<feature type="domain" description="Cell envelope-related transcriptional attenuator" evidence="4">
    <location>
        <begin position="158"/>
        <end position="327"/>
    </location>
</feature>
<dbReference type="InterPro" id="IPR050922">
    <property type="entry name" value="LytR/CpsA/Psr_CW_biosynth"/>
</dbReference>
<feature type="transmembrane region" description="Helical" evidence="3">
    <location>
        <begin position="21"/>
        <end position="40"/>
    </location>
</feature>
<accession>A0A6N9YH54</accession>
<feature type="transmembrane region" description="Helical" evidence="3">
    <location>
        <begin position="60"/>
        <end position="79"/>
    </location>
</feature>
<dbReference type="PANTHER" id="PTHR33392:SF6">
    <property type="entry name" value="POLYISOPRENYL-TEICHOIC ACID--PEPTIDOGLYCAN TEICHOIC ACID TRANSFERASE TAGU"/>
    <property type="match status" value="1"/>
</dbReference>
<evidence type="ECO:0000313" key="5">
    <source>
        <dbReference type="EMBL" id="NED94282.1"/>
    </source>
</evidence>
<evidence type="ECO:0000259" key="4">
    <source>
        <dbReference type="Pfam" id="PF03816"/>
    </source>
</evidence>
<organism evidence="5 6">
    <name type="scientific">Phytoactinopolyspora alkaliphila</name>
    <dbReference type="NCBI Taxonomy" id="1783498"/>
    <lineage>
        <taxon>Bacteria</taxon>
        <taxon>Bacillati</taxon>
        <taxon>Actinomycetota</taxon>
        <taxon>Actinomycetes</taxon>
        <taxon>Jiangellales</taxon>
        <taxon>Jiangellaceae</taxon>
        <taxon>Phytoactinopolyspora</taxon>
    </lineage>
</organism>
<dbReference type="InterPro" id="IPR004474">
    <property type="entry name" value="LytR_CpsA_psr"/>
</dbReference>
<evidence type="ECO:0000313" key="6">
    <source>
        <dbReference type="Proteomes" id="UP000469185"/>
    </source>
</evidence>
<dbReference type="EMBL" id="JAAGOB010000002">
    <property type="protein sequence ID" value="NED94282.1"/>
    <property type="molecule type" value="Genomic_DNA"/>
</dbReference>
<evidence type="ECO:0000256" key="1">
    <source>
        <dbReference type="ARBA" id="ARBA00006068"/>
    </source>
</evidence>
<keyword evidence="6" id="KW-1185">Reference proteome</keyword>
<reference evidence="5 6" key="1">
    <citation type="submission" date="2020-02" db="EMBL/GenBank/DDBJ databases">
        <authorList>
            <person name="Li X.-J."/>
            <person name="Feng X.-M."/>
        </authorList>
    </citation>
    <scope>NUCLEOTIDE SEQUENCE [LARGE SCALE GENOMIC DNA]</scope>
    <source>
        <strain evidence="5 6">CGMCC 4.7225</strain>
    </source>
</reference>
<keyword evidence="3" id="KW-1133">Transmembrane helix</keyword>
<protein>
    <submittedName>
        <fullName evidence="5">LCP family protein</fullName>
    </submittedName>
</protein>
<keyword evidence="3" id="KW-0472">Membrane</keyword>
<keyword evidence="3" id="KW-0812">Transmembrane</keyword>
<feature type="region of interest" description="Disordered" evidence="2">
    <location>
        <begin position="402"/>
        <end position="481"/>
    </location>
</feature>
<dbReference type="PANTHER" id="PTHR33392">
    <property type="entry name" value="POLYISOPRENYL-TEICHOIC ACID--PEPTIDOGLYCAN TEICHOIC ACID TRANSFERASE TAGU"/>
    <property type="match status" value="1"/>
</dbReference>
<dbReference type="Proteomes" id="UP000469185">
    <property type="component" value="Unassembled WGS sequence"/>
</dbReference>
<dbReference type="Gene3D" id="3.40.630.190">
    <property type="entry name" value="LCP protein"/>
    <property type="match status" value="1"/>
</dbReference>
<sequence>MSVVAPGSAQLLRGNRRFGKIALSVWGALILIVLLVAWRTSTNDLAKLAVQPWILTTVRLLAFVLALAWIAVLVDAWRLGHPPGLNRKHRLVMVGATIGLAVIVSTPFVVAARYAEAAHDLVVRMFPSGEVAAASNGRLNILLLGADSGDGRDGTRPDSIHVASVDVLTGEPALISLPRNLERARFASGTPAAAQFPQGFTGDGDRSEYLLNATWTYGEANPELFEGESGPGPTAVKQAVEGTLGIKIHYYVAVDLMGFRELIDALGGVTLNVNEELPIGDKGRVLEPGLQTLDGYHALWYARSRESTSDYDRMARQRCVLGALFTEADPRTVLMNFLDVADASVETVSTDIPRQDLSNLVDLAFEAKDQELMSLQFVPPLIVPADPDFALMADQTAELLSGAGRPDATAGQATGSDDAGDEHVAASDDDPGSDSTASNEPSGGSSEPADEQRDETAGESGEGEAGESGEPVGVSSVCSYE</sequence>
<proteinExistence type="inferred from homology"/>
<feature type="transmembrane region" description="Helical" evidence="3">
    <location>
        <begin position="91"/>
        <end position="115"/>
    </location>
</feature>
<name>A0A6N9YH54_9ACTN</name>
<feature type="compositionally biased region" description="Low complexity" evidence="2">
    <location>
        <begin position="468"/>
        <end position="481"/>
    </location>
</feature>
<evidence type="ECO:0000256" key="2">
    <source>
        <dbReference type="SAM" id="MobiDB-lite"/>
    </source>
</evidence>
<dbReference type="NCBIfam" id="TIGR00350">
    <property type="entry name" value="lytR_cpsA_psr"/>
    <property type="match status" value="1"/>
</dbReference>
<evidence type="ECO:0000256" key="3">
    <source>
        <dbReference type="SAM" id="Phobius"/>
    </source>
</evidence>
<gene>
    <name evidence="5" type="ORF">G1H11_03050</name>
</gene>